<organism evidence="1 2">
    <name type="scientific">Cystobacter ferrugineus</name>
    <dbReference type="NCBI Taxonomy" id="83449"/>
    <lineage>
        <taxon>Bacteria</taxon>
        <taxon>Pseudomonadati</taxon>
        <taxon>Myxococcota</taxon>
        <taxon>Myxococcia</taxon>
        <taxon>Myxococcales</taxon>
        <taxon>Cystobacterineae</taxon>
        <taxon>Archangiaceae</taxon>
        <taxon>Cystobacter</taxon>
    </lineage>
</organism>
<dbReference type="InterPro" id="IPR014174">
    <property type="entry name" value="CRISPR-assoc_prot_Cas6/Cmx6"/>
</dbReference>
<protein>
    <submittedName>
        <fullName evidence="1">Type I-MYXAN CRISPR-associated protein Cas6/Cmx6</fullName>
    </submittedName>
</protein>
<dbReference type="RefSeq" id="WP_071905031.1">
    <property type="nucleotide sequence ID" value="NZ_MPIN01000025.1"/>
</dbReference>
<comment type="caution">
    <text evidence="1">The sequence shown here is derived from an EMBL/GenBank/DDBJ whole genome shotgun (WGS) entry which is preliminary data.</text>
</comment>
<dbReference type="STRING" id="83449.BON30_46155"/>
<gene>
    <name evidence="1" type="ORF">BON30_46155</name>
</gene>
<name>A0A1L9AV97_9BACT</name>
<dbReference type="EMBL" id="MPIN01000025">
    <property type="protein sequence ID" value="OJH33914.1"/>
    <property type="molecule type" value="Genomic_DNA"/>
</dbReference>
<reference evidence="2" key="1">
    <citation type="submission" date="2016-11" db="EMBL/GenBank/DDBJ databases">
        <authorList>
            <person name="Shukria A."/>
            <person name="Stevens D.C."/>
        </authorList>
    </citation>
    <scope>NUCLEOTIDE SEQUENCE [LARGE SCALE GENOMIC DNA]</scope>
    <source>
        <strain evidence="2">Cbfe23</strain>
    </source>
</reference>
<dbReference type="AlphaFoldDB" id="A0A1L9AV97"/>
<dbReference type="Proteomes" id="UP000182229">
    <property type="component" value="Unassembled WGS sequence"/>
</dbReference>
<dbReference type="Pfam" id="PF09559">
    <property type="entry name" value="Cas6"/>
    <property type="match status" value="1"/>
</dbReference>
<accession>A0A1L9AV97</accession>
<sequence length="208" mass="22429">MPVVDLLFPVRGGPVPLDHGYLLFSALSARLDGLHERRDIGVFNLRGSQTAQGQLELETGSLRLRCSTEALPLLLPLSGITLELAGVRVRLGNPGVRALTKPTSLSARVVTFKHSLDEQSFHGAAVKFLAEMGCSGRPYVGRRRVVRIAGKKVVGFALDVSGLSPESSLLLQEQGLGGRRHMGCGLFLPTRLRGPASSEKKASDWREP</sequence>
<evidence type="ECO:0000313" key="2">
    <source>
        <dbReference type="Proteomes" id="UP000182229"/>
    </source>
</evidence>
<evidence type="ECO:0000313" key="1">
    <source>
        <dbReference type="EMBL" id="OJH33914.1"/>
    </source>
</evidence>
<dbReference type="NCBIfam" id="TIGR02807">
    <property type="entry name" value="cas6_cmx6"/>
    <property type="match status" value="1"/>
</dbReference>
<reference evidence="1 2" key="2">
    <citation type="submission" date="2016-12" db="EMBL/GenBank/DDBJ databases">
        <title>Draft Genome Sequence of Cystobacter ferrugineus Strain Cbfe23.</title>
        <authorList>
            <person name="Akbar S."/>
            <person name="Dowd S.E."/>
            <person name="Stevens D.C."/>
        </authorList>
    </citation>
    <scope>NUCLEOTIDE SEQUENCE [LARGE SCALE GENOMIC DNA]</scope>
    <source>
        <strain evidence="1 2">Cbfe23</strain>
    </source>
</reference>
<dbReference type="OrthoDB" id="9779370at2"/>
<proteinExistence type="predicted"/>
<keyword evidence="2" id="KW-1185">Reference proteome</keyword>